<dbReference type="STRING" id="633149.Bresu_0242"/>
<evidence type="ECO:0000313" key="4">
    <source>
        <dbReference type="Proteomes" id="UP000002696"/>
    </source>
</evidence>
<dbReference type="KEGG" id="bsb:Bresu_0242"/>
<dbReference type="HOGENOM" id="CLU_1700874_0_0_5"/>
<sequence>MALESERVAEAAEMNPGNRRAKSERRGKDRRLGQTRINHVAPRRSLMKAFGASATAMSCAVFAIVILATAMIAQTIPWIALSVSGMAVVISAFALMLGSLEQRLIEIRLELMMANGGMRQADRRNGDRRSGSRPSEESMPHATARATAPADVVA</sequence>
<keyword evidence="2" id="KW-1133">Transmembrane helix</keyword>
<dbReference type="Proteomes" id="UP000002696">
    <property type="component" value="Chromosome"/>
</dbReference>
<proteinExistence type="predicted"/>
<feature type="transmembrane region" description="Helical" evidence="2">
    <location>
        <begin position="49"/>
        <end position="72"/>
    </location>
</feature>
<feature type="region of interest" description="Disordered" evidence="1">
    <location>
        <begin position="1"/>
        <end position="30"/>
    </location>
</feature>
<reference evidence="4" key="1">
    <citation type="journal article" date="2011" name="J. Bacteriol.">
        <title>Genome sequences of eight morphologically diverse alphaproteobacteria.</title>
        <authorList>
            <consortium name="US DOE Joint Genome Institute"/>
            <person name="Brown P.J."/>
            <person name="Kysela D.T."/>
            <person name="Buechlein A."/>
            <person name="Hemmerich C."/>
            <person name="Brun Y.V."/>
        </authorList>
    </citation>
    <scope>NUCLEOTIDE SEQUENCE [LARGE SCALE GENOMIC DNA]</scope>
    <source>
        <strain evidence="4">ATCC 15264 / DSM 4735 / LMG 14903 / NBRC 16000 / CB 81</strain>
    </source>
</reference>
<dbReference type="OrthoDB" id="9984132at2"/>
<evidence type="ECO:0000313" key="3">
    <source>
        <dbReference type="EMBL" id="ADK99556.1"/>
    </source>
</evidence>
<feature type="compositionally biased region" description="Basic and acidic residues" evidence="1">
    <location>
        <begin position="1"/>
        <end position="10"/>
    </location>
</feature>
<evidence type="ECO:0000256" key="1">
    <source>
        <dbReference type="SAM" id="MobiDB-lite"/>
    </source>
</evidence>
<dbReference type="InParanoid" id="D9QJ32"/>
<keyword evidence="4" id="KW-1185">Reference proteome</keyword>
<gene>
    <name evidence="3" type="ordered locus">Bresu_0242</name>
</gene>
<dbReference type="AlphaFoldDB" id="D9QJ32"/>
<protein>
    <submittedName>
        <fullName evidence="3">Uncharacterized protein</fullName>
    </submittedName>
</protein>
<keyword evidence="2" id="KW-0472">Membrane</keyword>
<feature type="compositionally biased region" description="Basic and acidic residues" evidence="1">
    <location>
        <begin position="120"/>
        <end position="139"/>
    </location>
</feature>
<evidence type="ECO:0000256" key="2">
    <source>
        <dbReference type="SAM" id="Phobius"/>
    </source>
</evidence>
<dbReference type="RefSeq" id="WP_013267661.1">
    <property type="nucleotide sequence ID" value="NC_014375.1"/>
</dbReference>
<name>D9QJ32_BRESC</name>
<dbReference type="EMBL" id="CP002102">
    <property type="protein sequence ID" value="ADK99556.1"/>
    <property type="molecule type" value="Genomic_DNA"/>
</dbReference>
<accession>D9QJ32</accession>
<dbReference type="BioCyc" id="BSUB633149:G1GM8-240-MONOMER"/>
<organism evidence="3 4">
    <name type="scientific">Brevundimonas subvibrioides (strain ATCC 15264 / DSM 4735 / LMG 14903 / NBRC 16000 / CB 81)</name>
    <name type="common">Caulobacter subvibrioides</name>
    <dbReference type="NCBI Taxonomy" id="633149"/>
    <lineage>
        <taxon>Bacteria</taxon>
        <taxon>Pseudomonadati</taxon>
        <taxon>Pseudomonadota</taxon>
        <taxon>Alphaproteobacteria</taxon>
        <taxon>Caulobacterales</taxon>
        <taxon>Caulobacteraceae</taxon>
        <taxon>Brevundimonas</taxon>
    </lineage>
</organism>
<keyword evidence="2" id="KW-0812">Transmembrane</keyword>
<feature type="region of interest" description="Disordered" evidence="1">
    <location>
        <begin position="118"/>
        <end position="154"/>
    </location>
</feature>
<feature type="transmembrane region" description="Helical" evidence="2">
    <location>
        <begin position="78"/>
        <end position="98"/>
    </location>
</feature>